<dbReference type="SUPFAM" id="SSF53383">
    <property type="entry name" value="PLP-dependent transferases"/>
    <property type="match status" value="1"/>
</dbReference>
<gene>
    <name evidence="5" type="ORF">H3H51_16110</name>
</gene>
<sequence>MLKVNAFEAAQAAALPAAEQALIARRERLLGPAYQLFYDQPLHLVRGEGVWLFDSSGQRYLDLYNNVPSVGHCHPHVLAALTRQAGQLNIHTRYLHETVLDYAEKLLSTMPAALGQVMFTCTGSEANDLALRIARDFTGGSGVIVTRYAYHGITASIAELSPSMGEYVPLGRDVRVISPPLHDPADPERVGREFAAEVRAALADMQRCGIRPAALLVDTLFTSDGVFADPPGFLAEAVSAVREAGGLFIADEVQPGFGRTGSHMWGFQRHGLVPDLVTLGKPMGNGHPLAGLVAQPHILERFGRNACYFNTFAGNPVSAAVGLAVLEVIESEGLQANAAQVGGVLKQGLEALAQRFAMLGEVRGVGLFIGVDIVDQQGEPDGGGARQLVNALRQRGVLIGASGLYSNVLKIRPPLCLGQAQAQLFLDALEQVLAGLP</sequence>
<dbReference type="InterPro" id="IPR015424">
    <property type="entry name" value="PyrdxlP-dep_Trfase"/>
</dbReference>
<dbReference type="Proteomes" id="UP000542720">
    <property type="component" value="Unassembled WGS sequence"/>
</dbReference>
<dbReference type="PROSITE" id="PS00600">
    <property type="entry name" value="AA_TRANSFER_CLASS_3"/>
    <property type="match status" value="1"/>
</dbReference>
<dbReference type="AlphaFoldDB" id="A0A7W4QDY1"/>
<dbReference type="RefSeq" id="WP_183090078.1">
    <property type="nucleotide sequence ID" value="NZ_JACJUD010000005.1"/>
</dbReference>
<accession>A0A7W4QDY1</accession>
<dbReference type="InterPro" id="IPR015421">
    <property type="entry name" value="PyrdxlP-dep_Trfase_major"/>
</dbReference>
<dbReference type="InterPro" id="IPR015422">
    <property type="entry name" value="PyrdxlP-dep_Trfase_small"/>
</dbReference>
<comment type="cofactor">
    <cofactor evidence="1">
        <name>pyridoxal 5'-phosphate</name>
        <dbReference type="ChEBI" id="CHEBI:597326"/>
    </cofactor>
</comment>
<dbReference type="GO" id="GO:0008483">
    <property type="term" value="F:transaminase activity"/>
    <property type="evidence" value="ECO:0007669"/>
    <property type="project" value="UniProtKB-KW"/>
</dbReference>
<dbReference type="InterPro" id="IPR005814">
    <property type="entry name" value="Aminotrans_3"/>
</dbReference>
<evidence type="ECO:0000256" key="4">
    <source>
        <dbReference type="RuleBase" id="RU003560"/>
    </source>
</evidence>
<dbReference type="EMBL" id="JACJUD010000005">
    <property type="protein sequence ID" value="MBB2496546.1"/>
    <property type="molecule type" value="Genomic_DNA"/>
</dbReference>
<dbReference type="Pfam" id="PF00202">
    <property type="entry name" value="Aminotran_3"/>
    <property type="match status" value="1"/>
</dbReference>
<protein>
    <submittedName>
        <fullName evidence="5">Aspartate aminotransferase family protein</fullName>
    </submittedName>
</protein>
<comment type="caution">
    <text evidence="5">The sequence shown here is derived from an EMBL/GenBank/DDBJ whole genome shotgun (WGS) entry which is preliminary data.</text>
</comment>
<dbReference type="Gene3D" id="3.90.1150.10">
    <property type="entry name" value="Aspartate Aminotransferase, domain 1"/>
    <property type="match status" value="1"/>
</dbReference>
<evidence type="ECO:0000256" key="2">
    <source>
        <dbReference type="ARBA" id="ARBA00008954"/>
    </source>
</evidence>
<dbReference type="PANTHER" id="PTHR45688:SF13">
    <property type="entry name" value="ALANINE--GLYOXYLATE AMINOTRANSFERASE 2-LIKE"/>
    <property type="match status" value="1"/>
</dbReference>
<dbReference type="InterPro" id="IPR049704">
    <property type="entry name" value="Aminotrans_3_PPA_site"/>
</dbReference>
<dbReference type="Gene3D" id="3.40.640.10">
    <property type="entry name" value="Type I PLP-dependent aspartate aminotransferase-like (Major domain)"/>
    <property type="match status" value="1"/>
</dbReference>
<keyword evidence="6" id="KW-1185">Reference proteome</keyword>
<dbReference type="PANTHER" id="PTHR45688">
    <property type="match status" value="1"/>
</dbReference>
<evidence type="ECO:0000313" key="6">
    <source>
        <dbReference type="Proteomes" id="UP000542720"/>
    </source>
</evidence>
<reference evidence="5 6" key="1">
    <citation type="submission" date="2020-08" db="EMBL/GenBank/DDBJ databases">
        <authorList>
            <person name="Kim C.M."/>
        </authorList>
    </citation>
    <scope>NUCLEOTIDE SEQUENCE [LARGE SCALE GENOMIC DNA]</scope>
    <source>
        <strain evidence="5 6">UL070</strain>
    </source>
</reference>
<organism evidence="5 6">
    <name type="scientific">Aquipseudomonas ullengensis</name>
    <dbReference type="NCBI Taxonomy" id="2759166"/>
    <lineage>
        <taxon>Bacteria</taxon>
        <taxon>Pseudomonadati</taxon>
        <taxon>Pseudomonadota</taxon>
        <taxon>Gammaproteobacteria</taxon>
        <taxon>Pseudomonadales</taxon>
        <taxon>Pseudomonadaceae</taxon>
        <taxon>Aquipseudomonas</taxon>
    </lineage>
</organism>
<keyword evidence="5" id="KW-0808">Transferase</keyword>
<evidence type="ECO:0000256" key="1">
    <source>
        <dbReference type="ARBA" id="ARBA00001933"/>
    </source>
</evidence>
<keyword evidence="5" id="KW-0032">Aminotransferase</keyword>
<proteinExistence type="inferred from homology"/>
<dbReference type="GO" id="GO:0030170">
    <property type="term" value="F:pyridoxal phosphate binding"/>
    <property type="evidence" value="ECO:0007669"/>
    <property type="project" value="InterPro"/>
</dbReference>
<keyword evidence="3 4" id="KW-0663">Pyridoxal phosphate</keyword>
<dbReference type="PIRSF" id="PIRSF000521">
    <property type="entry name" value="Transaminase_4ab_Lys_Orn"/>
    <property type="match status" value="1"/>
</dbReference>
<evidence type="ECO:0000256" key="3">
    <source>
        <dbReference type="ARBA" id="ARBA00022898"/>
    </source>
</evidence>
<dbReference type="CDD" id="cd00610">
    <property type="entry name" value="OAT_like"/>
    <property type="match status" value="1"/>
</dbReference>
<comment type="similarity">
    <text evidence="2 4">Belongs to the class-III pyridoxal-phosphate-dependent aminotransferase family.</text>
</comment>
<evidence type="ECO:0000313" key="5">
    <source>
        <dbReference type="EMBL" id="MBB2496546.1"/>
    </source>
</evidence>
<name>A0A7W4QDY1_9GAMM</name>